<dbReference type="EMBL" id="CP058554">
    <property type="protein sequence ID" value="QMV74739.1"/>
    <property type="molecule type" value="Genomic_DNA"/>
</dbReference>
<dbReference type="KEGG" id="cpis:HS961_18910"/>
<dbReference type="InterPro" id="IPR050708">
    <property type="entry name" value="T6SS_VgrG/RHS"/>
</dbReference>
<gene>
    <name evidence="2" type="ORF">HS961_18910</name>
</gene>
<evidence type="ECO:0000313" key="3">
    <source>
        <dbReference type="Proteomes" id="UP000515240"/>
    </source>
</evidence>
<sequence>MSGKPAARIDDKVKYARIVNFERDALHREIHRQVLTDIKNLTPGETTAKPLYRKLGWDAAGRMETMQWMGLEQGSALDDMLSIPGAAQGGATTTRVPQTLLGAMSARQYYYDSLGQMVGMRSHAGISRFAYDAAGRLTGAHTPHAGSQRWQFDPAGNRLPIAGPDTKPVTPDAITGHLNETDRLRAQQRAAAQANPITKEQLLRSDFHPLQADPDPSSNQPLHTSKRWAGNRVAYYENQEDASSQGAKIHYQYDSRGNRTQSLDEATGRKLELTYDSGNQLVQVVISEKEQQTAQQYRYDAFGRRLVKYNIPANSAAGDLGETAYFGWDGDRLIHTERYNGANVRDRDGAAQPEIIHTIYEPGSFTPLIQLRRASKAEPDLGDALLANTSPGVVQDALRSALADIKALNASLPQNIAYLSMSKDVQAFMREQLQDYEQTVSAQRKEAAEKVEIRHYLCDHLGTPNALIREDSRLDWAVQLDAWGNVRAEHNPGDLYQPIRLPGQHADGVTGLYYNRHRYYDSGVGWYISQDPIGLMGGININIYPADPTTWADPLGLVPIYREGGIRVEAYLGPQAGGLEHARHGPGAQYHVHVYDEKGNYVRMGTENWTPLTKEDEEKMKKNKKIRDFCKSLSSGEQKLLDRANRQVFHRGHPTINQSMRLGNMSGARAAGRFGIVPPVIRGGGQ</sequence>
<dbReference type="Pfam" id="PF05593">
    <property type="entry name" value="RHS_repeat"/>
    <property type="match status" value="1"/>
</dbReference>
<dbReference type="InterPro" id="IPR022385">
    <property type="entry name" value="Rhs_assc_core"/>
</dbReference>
<dbReference type="InterPro" id="IPR006530">
    <property type="entry name" value="YD"/>
</dbReference>
<dbReference type="Proteomes" id="UP000515240">
    <property type="component" value="Chromosome"/>
</dbReference>
<dbReference type="InterPro" id="IPR031325">
    <property type="entry name" value="RHS_repeat"/>
</dbReference>
<dbReference type="PANTHER" id="PTHR32305:SF15">
    <property type="entry name" value="PROTEIN RHSA-RELATED"/>
    <property type="match status" value="1"/>
</dbReference>
<dbReference type="RefSeq" id="WP_182324646.1">
    <property type="nucleotide sequence ID" value="NZ_CP058554.1"/>
</dbReference>
<dbReference type="AlphaFoldDB" id="A0A7G5EL64"/>
<accession>A0A7G5EL64</accession>
<keyword evidence="3" id="KW-1185">Reference proteome</keyword>
<reference evidence="2 3" key="1">
    <citation type="journal article" date="2020" name="G3 (Bethesda)">
        <title>CeMbio - The Caenorhabditis elegans Microbiome Resource.</title>
        <authorList>
            <person name="Dirksen P."/>
            <person name="Assie A."/>
            <person name="Zimmermann J."/>
            <person name="Zhang F."/>
            <person name="Tietje A.M."/>
            <person name="Marsh S.A."/>
            <person name="Felix M.A."/>
            <person name="Shapira M."/>
            <person name="Kaleta C."/>
            <person name="Schulenburg H."/>
            <person name="Samuel B."/>
        </authorList>
    </citation>
    <scope>NUCLEOTIDE SEQUENCE [LARGE SCALE GENOMIC DNA]</scope>
    <source>
        <strain evidence="2 3">BIGb0172</strain>
    </source>
</reference>
<dbReference type="Pfam" id="PF03527">
    <property type="entry name" value="RHS"/>
    <property type="match status" value="1"/>
</dbReference>
<feature type="domain" description="RHS protein conserved region" evidence="1">
    <location>
        <begin position="453"/>
        <end position="489"/>
    </location>
</feature>
<proteinExistence type="predicted"/>
<dbReference type="Gene3D" id="2.180.10.10">
    <property type="entry name" value="RHS repeat-associated core"/>
    <property type="match status" value="2"/>
</dbReference>
<dbReference type="InterPro" id="IPR001826">
    <property type="entry name" value="RHS"/>
</dbReference>
<organism evidence="2 3">
    <name type="scientific">Comamonas piscis</name>
    <dbReference type="NCBI Taxonomy" id="1562974"/>
    <lineage>
        <taxon>Bacteria</taxon>
        <taxon>Pseudomonadati</taxon>
        <taxon>Pseudomonadota</taxon>
        <taxon>Betaproteobacteria</taxon>
        <taxon>Burkholderiales</taxon>
        <taxon>Comamonadaceae</taxon>
        <taxon>Comamonas</taxon>
    </lineage>
</organism>
<protein>
    <submittedName>
        <fullName evidence="2">RHS domain-containing protein</fullName>
    </submittedName>
</protein>
<dbReference type="NCBIfam" id="TIGR03696">
    <property type="entry name" value="Rhs_assc_core"/>
    <property type="match status" value="1"/>
</dbReference>
<dbReference type="NCBIfam" id="TIGR01643">
    <property type="entry name" value="YD_repeat_2x"/>
    <property type="match status" value="2"/>
</dbReference>
<evidence type="ECO:0000259" key="1">
    <source>
        <dbReference type="Pfam" id="PF03527"/>
    </source>
</evidence>
<dbReference type="PANTHER" id="PTHR32305">
    <property type="match status" value="1"/>
</dbReference>
<name>A0A7G5EL64_9BURK</name>
<dbReference type="PRINTS" id="PR00394">
    <property type="entry name" value="RHSPROTEIN"/>
</dbReference>
<evidence type="ECO:0000313" key="2">
    <source>
        <dbReference type="EMBL" id="QMV74739.1"/>
    </source>
</evidence>